<protein>
    <submittedName>
        <fullName evidence="1">Uncharacterized protein</fullName>
    </submittedName>
</protein>
<proteinExistence type="predicted"/>
<name>J3MJP7_ORYBR</name>
<evidence type="ECO:0000313" key="2">
    <source>
        <dbReference type="Proteomes" id="UP000006038"/>
    </source>
</evidence>
<sequence>MGTKVSSGCPAESGALKEVWTTVTASPRARRSSASWSIGAMWLGNGKGNITTRRGGWLRPWTAARWRWRGKRKEQVERVKRHREMLATLYNNTDNTSLIAYFIYALVSQANLYLLK</sequence>
<dbReference type="EnsemblPlants" id="OB07G16290.1">
    <property type="protein sequence ID" value="OB07G16290.1"/>
    <property type="gene ID" value="OB07G16290"/>
</dbReference>
<keyword evidence="2" id="KW-1185">Reference proteome</keyword>
<reference evidence="1" key="2">
    <citation type="submission" date="2013-04" db="UniProtKB">
        <authorList>
            <consortium name="EnsemblPlants"/>
        </authorList>
    </citation>
    <scope>IDENTIFICATION</scope>
</reference>
<dbReference type="HOGENOM" id="CLU_2100689_0_0_1"/>
<evidence type="ECO:0000313" key="1">
    <source>
        <dbReference type="EnsemblPlants" id="OB07G16290.1"/>
    </source>
</evidence>
<dbReference type="AlphaFoldDB" id="J3MJP7"/>
<dbReference type="Gramene" id="OB07G16290.1">
    <property type="protein sequence ID" value="OB07G16290.1"/>
    <property type="gene ID" value="OB07G16290"/>
</dbReference>
<organism evidence="1">
    <name type="scientific">Oryza brachyantha</name>
    <name type="common">malo sina</name>
    <dbReference type="NCBI Taxonomy" id="4533"/>
    <lineage>
        <taxon>Eukaryota</taxon>
        <taxon>Viridiplantae</taxon>
        <taxon>Streptophyta</taxon>
        <taxon>Embryophyta</taxon>
        <taxon>Tracheophyta</taxon>
        <taxon>Spermatophyta</taxon>
        <taxon>Magnoliopsida</taxon>
        <taxon>Liliopsida</taxon>
        <taxon>Poales</taxon>
        <taxon>Poaceae</taxon>
        <taxon>BOP clade</taxon>
        <taxon>Oryzoideae</taxon>
        <taxon>Oryzeae</taxon>
        <taxon>Oryzinae</taxon>
        <taxon>Oryza</taxon>
    </lineage>
</organism>
<accession>J3MJP7</accession>
<dbReference type="Proteomes" id="UP000006038">
    <property type="component" value="Chromosome 7"/>
</dbReference>
<reference evidence="1" key="1">
    <citation type="journal article" date="2013" name="Nat. Commun.">
        <title>Whole-genome sequencing of Oryza brachyantha reveals mechanisms underlying Oryza genome evolution.</title>
        <authorList>
            <person name="Chen J."/>
            <person name="Huang Q."/>
            <person name="Gao D."/>
            <person name="Wang J."/>
            <person name="Lang Y."/>
            <person name="Liu T."/>
            <person name="Li B."/>
            <person name="Bai Z."/>
            <person name="Luis Goicoechea J."/>
            <person name="Liang C."/>
            <person name="Chen C."/>
            <person name="Zhang W."/>
            <person name="Sun S."/>
            <person name="Liao Y."/>
            <person name="Zhang X."/>
            <person name="Yang L."/>
            <person name="Song C."/>
            <person name="Wang M."/>
            <person name="Shi J."/>
            <person name="Liu G."/>
            <person name="Liu J."/>
            <person name="Zhou H."/>
            <person name="Zhou W."/>
            <person name="Yu Q."/>
            <person name="An N."/>
            <person name="Chen Y."/>
            <person name="Cai Q."/>
            <person name="Wang B."/>
            <person name="Liu B."/>
            <person name="Min J."/>
            <person name="Huang Y."/>
            <person name="Wu H."/>
            <person name="Li Z."/>
            <person name="Zhang Y."/>
            <person name="Yin Y."/>
            <person name="Song W."/>
            <person name="Jiang J."/>
            <person name="Jackson S.A."/>
            <person name="Wing R.A."/>
            <person name="Wang J."/>
            <person name="Chen M."/>
        </authorList>
    </citation>
    <scope>NUCLEOTIDE SEQUENCE [LARGE SCALE GENOMIC DNA]</scope>
    <source>
        <strain evidence="1">cv. IRGC 101232</strain>
    </source>
</reference>